<feature type="transmembrane region" description="Helical" evidence="2">
    <location>
        <begin position="212"/>
        <end position="230"/>
    </location>
</feature>
<dbReference type="Proteomes" id="UP001500221">
    <property type="component" value="Unassembled WGS sequence"/>
</dbReference>
<organism evidence="3 4">
    <name type="scientific">Nocardioides marinquilinus</name>
    <dbReference type="NCBI Taxonomy" id="1210400"/>
    <lineage>
        <taxon>Bacteria</taxon>
        <taxon>Bacillati</taxon>
        <taxon>Actinomycetota</taxon>
        <taxon>Actinomycetes</taxon>
        <taxon>Propionibacteriales</taxon>
        <taxon>Nocardioidaceae</taxon>
        <taxon>Nocardioides</taxon>
    </lineage>
</organism>
<feature type="transmembrane region" description="Helical" evidence="2">
    <location>
        <begin position="242"/>
        <end position="266"/>
    </location>
</feature>
<keyword evidence="2" id="KW-0812">Transmembrane</keyword>
<evidence type="ECO:0000313" key="3">
    <source>
        <dbReference type="EMBL" id="GAA5150667.1"/>
    </source>
</evidence>
<keyword evidence="2" id="KW-1133">Transmembrane helix</keyword>
<evidence type="ECO:0000256" key="2">
    <source>
        <dbReference type="SAM" id="Phobius"/>
    </source>
</evidence>
<gene>
    <name evidence="3" type="ORF">GCM10023340_28220</name>
</gene>
<protein>
    <submittedName>
        <fullName evidence="3">Uncharacterized protein</fullName>
    </submittedName>
</protein>
<name>A0ABP9PRY6_9ACTN</name>
<reference evidence="4" key="1">
    <citation type="journal article" date="2019" name="Int. J. Syst. Evol. Microbiol.">
        <title>The Global Catalogue of Microorganisms (GCM) 10K type strain sequencing project: providing services to taxonomists for standard genome sequencing and annotation.</title>
        <authorList>
            <consortium name="The Broad Institute Genomics Platform"/>
            <consortium name="The Broad Institute Genome Sequencing Center for Infectious Disease"/>
            <person name="Wu L."/>
            <person name="Ma J."/>
        </authorList>
    </citation>
    <scope>NUCLEOTIDE SEQUENCE [LARGE SCALE GENOMIC DNA]</scope>
    <source>
        <strain evidence="4">JCM 18459</strain>
    </source>
</reference>
<dbReference type="EMBL" id="BAABKG010000003">
    <property type="protein sequence ID" value="GAA5150667.1"/>
    <property type="molecule type" value="Genomic_DNA"/>
</dbReference>
<accession>A0ABP9PRY6</accession>
<evidence type="ECO:0000313" key="4">
    <source>
        <dbReference type="Proteomes" id="UP001500221"/>
    </source>
</evidence>
<proteinExistence type="predicted"/>
<keyword evidence="4" id="KW-1185">Reference proteome</keyword>
<dbReference type="RefSeq" id="WP_345459588.1">
    <property type="nucleotide sequence ID" value="NZ_BAABKG010000003.1"/>
</dbReference>
<sequence length="433" mass="45333">MTQTAPQPAPPASPPGKRRATTPARTSSSGAAADDGRDLTEDVPRLLGRLQGAAVAVCLAFAVVAVVVQVLSWQANGRAADNTEQVVRVQQIQSLLLRADAVATNSYLSGGLEPADARAEYDQAVDDVLRLIADAAEAQPADREALADLNATVSQYTTSVAQARELNRQDKTIGIAYVNDAGRTLRGTAQPIVAALVDANTDRAEGELDGQHPWWLLGVGVIALFALHLLNRALARRFHRRVNLGLAAAAVAIGFLTLVTTAHALIESIGNGETRDGAYRTAIDEATARTAANDAKANESRGLINRGAGTTVYEPLWDAQAEMVDELATPETLGLWQQYVAAHDAVRERDDRGEWAAAVQLAVDRQDGSATALLDAFDAQAADVVAAEGAEAADGFRGGGTISVVLIVLTALGGLGAAGAAARGIDQRRKEYA</sequence>
<feature type="transmembrane region" description="Helical" evidence="2">
    <location>
        <begin position="402"/>
        <end position="422"/>
    </location>
</feature>
<feature type="transmembrane region" description="Helical" evidence="2">
    <location>
        <begin position="53"/>
        <end position="73"/>
    </location>
</feature>
<comment type="caution">
    <text evidence="3">The sequence shown here is derived from an EMBL/GenBank/DDBJ whole genome shotgun (WGS) entry which is preliminary data.</text>
</comment>
<feature type="region of interest" description="Disordered" evidence="1">
    <location>
        <begin position="1"/>
        <end position="38"/>
    </location>
</feature>
<evidence type="ECO:0000256" key="1">
    <source>
        <dbReference type="SAM" id="MobiDB-lite"/>
    </source>
</evidence>
<keyword evidence="2" id="KW-0472">Membrane</keyword>